<accession>A0A6B9JCJ7</accession>
<sequence length="58" mass="6429">MALIVSTTRATSKGGKLSSKCETLIFLNEDEGREFVKKNKGLVFHVQKGTVTDEQRSD</sequence>
<reference evidence="1 2" key="1">
    <citation type="submission" date="2019-11" db="EMBL/GenBank/DDBJ databases">
        <title>Characterization of a new Erwinia amylovora bacteriophage.</title>
        <authorList>
            <person name="Valentovich L.N."/>
            <person name="Akhremchuk A.E."/>
            <person name="Besarab N.V."/>
            <person name="Lagonenko A.L."/>
        </authorList>
    </citation>
    <scope>NUCLEOTIDE SEQUENCE [LARGE SCALE GENOMIC DNA]</scope>
</reference>
<proteinExistence type="predicted"/>
<organism evidence="1 2">
    <name type="scientific">Erwinia phage Hena1</name>
    <dbReference type="NCBI Taxonomy" id="2678601"/>
    <lineage>
        <taxon>Viruses</taxon>
        <taxon>Duplodnaviria</taxon>
        <taxon>Heunggongvirae</taxon>
        <taxon>Uroviricota</taxon>
        <taxon>Caudoviricetes</taxon>
        <taxon>Vequintavirinae</taxon>
        <taxon>Henunavirus</taxon>
        <taxon>Henunavirus hena1</taxon>
    </lineage>
</organism>
<name>A0A6B9JCJ7_9CAUD</name>
<keyword evidence="2" id="KW-1185">Reference proteome</keyword>
<protein>
    <submittedName>
        <fullName evidence="1">Uncharacterized protein</fullName>
    </submittedName>
</protein>
<evidence type="ECO:0000313" key="2">
    <source>
        <dbReference type="Proteomes" id="UP000433183"/>
    </source>
</evidence>
<dbReference type="EMBL" id="MN732867">
    <property type="protein sequence ID" value="QGZ16362.1"/>
    <property type="molecule type" value="Genomic_DNA"/>
</dbReference>
<gene>
    <name evidence="1" type="ORF">Hena1_02120</name>
</gene>
<evidence type="ECO:0000313" key="1">
    <source>
        <dbReference type="EMBL" id="QGZ16362.1"/>
    </source>
</evidence>
<dbReference type="Proteomes" id="UP000433183">
    <property type="component" value="Segment"/>
</dbReference>